<dbReference type="HOGENOM" id="CLU_1599932_0_0_11"/>
<keyword evidence="2" id="KW-1185">Reference proteome</keyword>
<reference evidence="1 2" key="1">
    <citation type="submission" date="2013-02" db="EMBL/GenBank/DDBJ databases">
        <title>The complete genome sequence of Corynebacterium callunae DSM 20147.</title>
        <authorList>
            <person name="Ruckert C."/>
            <person name="Albersmeier A."/>
            <person name="Kalinowski J."/>
        </authorList>
    </citation>
    <scope>NUCLEOTIDE SEQUENCE [LARGE SCALE GENOMIC DNA]</scope>
    <source>
        <strain evidence="1 2">DSM 20147</strain>
        <plasmid evidence="1 2">pCC2</plasmid>
    </source>
</reference>
<dbReference type="Proteomes" id="UP000011760">
    <property type="component" value="Plasmid pCC2"/>
</dbReference>
<protein>
    <submittedName>
        <fullName evidence="1">Uncharacterized protein</fullName>
    </submittedName>
</protein>
<name>M1UWL4_9CORY</name>
<accession>M1UWL4</accession>
<gene>
    <name evidence="1" type="ORF">H924_13565</name>
</gene>
<dbReference type="OrthoDB" id="9977284at2"/>
<dbReference type="EMBL" id="CP004356">
    <property type="protein sequence ID" value="AGG68102.1"/>
    <property type="molecule type" value="Genomic_DNA"/>
</dbReference>
<dbReference type="RefSeq" id="WP_015453163.1">
    <property type="nucleotide sequence ID" value="NC_020553.1"/>
</dbReference>
<dbReference type="KEGG" id="ccn:H924_13565"/>
<evidence type="ECO:0000313" key="1">
    <source>
        <dbReference type="EMBL" id="AGG68102.1"/>
    </source>
</evidence>
<dbReference type="AlphaFoldDB" id="M1UWL4"/>
<sequence>MSTHDNDNKVYKFPVKLTPADKHRFDQVLAALEFRAGSLSKNAFYVAAAHAYADKLIADNDLDIEALRQEDIDTFTAKAGPIVGYIPNADFAEVSKLSNPDVITLWQSTTRNLHQVGQLRRNPHNPSTRPRSLRERLHAAGYTIVATEDEYERTDDEAYLIPITRR</sequence>
<keyword evidence="1" id="KW-0614">Plasmid</keyword>
<organism evidence="1 2">
    <name type="scientific">Corynebacterium callunae DSM 20147</name>
    <dbReference type="NCBI Taxonomy" id="1121353"/>
    <lineage>
        <taxon>Bacteria</taxon>
        <taxon>Bacillati</taxon>
        <taxon>Actinomycetota</taxon>
        <taxon>Actinomycetes</taxon>
        <taxon>Mycobacteriales</taxon>
        <taxon>Corynebacteriaceae</taxon>
        <taxon>Corynebacterium</taxon>
    </lineage>
</organism>
<geneLocation type="plasmid" evidence="1 2">
    <name>pCC2</name>
</geneLocation>
<evidence type="ECO:0000313" key="2">
    <source>
        <dbReference type="Proteomes" id="UP000011760"/>
    </source>
</evidence>
<dbReference type="PATRIC" id="fig|1121353.3.peg.2737"/>
<proteinExistence type="predicted"/>